<feature type="region of interest" description="Disordered" evidence="1">
    <location>
        <begin position="1"/>
        <end position="38"/>
    </location>
</feature>
<evidence type="ECO:0000313" key="4">
    <source>
        <dbReference type="Proteomes" id="UP000032141"/>
    </source>
</evidence>
<keyword evidence="4" id="KW-1185">Reference proteome</keyword>
<dbReference type="AlphaFoldDB" id="A0A0D3DCK4"/>
<reference evidence="3" key="2">
    <citation type="submission" date="2015-03" db="UniProtKB">
        <authorList>
            <consortium name="EnsemblPlants"/>
        </authorList>
    </citation>
    <scope>IDENTIFICATION</scope>
</reference>
<dbReference type="PANTHER" id="PTHR31286">
    <property type="entry name" value="GLYCINE-RICH CELL WALL STRUCTURAL PROTEIN 1.8-LIKE"/>
    <property type="match status" value="1"/>
</dbReference>
<dbReference type="PANTHER" id="PTHR31286:SF55">
    <property type="entry name" value="DUF4283 DOMAIN-CONTAINING PROTEIN"/>
    <property type="match status" value="1"/>
</dbReference>
<sequence length="491" mass="52931">MIKKKKPKRGLSGKSASSSPSSSASPQSSGSTKQASGKILAGSSPIKLDLAAAVADGSVDLPISDLALESRVTEQITIDDTKQVFDKTSASDSSKQLNLAATNVVGSVDLPNTDLPQEPWASEENSPEVIETSTKDLRSSLSILAVAQASAGLETPSAQAAIAANPENETAVARSEPPHATATANSTPSLVNKPTDQWVGLFKGKGKKLEKKGTPFALPSGEMCIKIPNSIIEKNKKSWEAFVIGQFYSDPPAQSLIHTIVNGIWSKQYKDITISKLEGNAFLFHISNVGTRNHVINQRLWQIEGQTMFVAHWEPGNLPEKPALSSAPIWLELRNVPLQFFNEDGLERIAGLVGHPKYLHPATANKTNLEVAKVLTIIDPRKPLREAVNVQFESGDISRVTVSSPWMLPVCSHCKEIGHSIKRCPSAPITCTTFKSTSHSTEVCTRTRGPDMKKAKCPRRHASNSKHAGVPREKSVPPRHDMSLTGDDSRG</sequence>
<dbReference type="Pfam" id="PF14111">
    <property type="entry name" value="DUF4283"/>
    <property type="match status" value="1"/>
</dbReference>
<feature type="compositionally biased region" description="Low complexity" evidence="1">
    <location>
        <begin position="12"/>
        <end position="34"/>
    </location>
</feature>
<dbReference type="EnsemblPlants" id="Bo7g095050.1">
    <property type="protein sequence ID" value="Bo7g095050.1"/>
    <property type="gene ID" value="Bo7g095050"/>
</dbReference>
<evidence type="ECO:0000256" key="1">
    <source>
        <dbReference type="SAM" id="MobiDB-lite"/>
    </source>
</evidence>
<feature type="domain" description="DUF4283" evidence="2">
    <location>
        <begin position="235"/>
        <end position="316"/>
    </location>
</feature>
<accession>A0A0D3DCK4</accession>
<evidence type="ECO:0000313" key="3">
    <source>
        <dbReference type="EnsemblPlants" id="Bo7g095050.1"/>
    </source>
</evidence>
<reference evidence="3 4" key="1">
    <citation type="journal article" date="2014" name="Genome Biol.">
        <title>Transcriptome and methylome profiling reveals relics of genome dominance in the mesopolyploid Brassica oleracea.</title>
        <authorList>
            <person name="Parkin I.A."/>
            <person name="Koh C."/>
            <person name="Tang H."/>
            <person name="Robinson S.J."/>
            <person name="Kagale S."/>
            <person name="Clarke W.E."/>
            <person name="Town C.D."/>
            <person name="Nixon J."/>
            <person name="Krishnakumar V."/>
            <person name="Bidwell S.L."/>
            <person name="Denoeud F."/>
            <person name="Belcram H."/>
            <person name="Links M.G."/>
            <person name="Just J."/>
            <person name="Clarke C."/>
            <person name="Bender T."/>
            <person name="Huebert T."/>
            <person name="Mason A.S."/>
            <person name="Pires J.C."/>
            <person name="Barker G."/>
            <person name="Moore J."/>
            <person name="Walley P.G."/>
            <person name="Manoli S."/>
            <person name="Batley J."/>
            <person name="Edwards D."/>
            <person name="Nelson M.N."/>
            <person name="Wang X."/>
            <person name="Paterson A.H."/>
            <person name="King G."/>
            <person name="Bancroft I."/>
            <person name="Chalhoub B."/>
            <person name="Sharpe A.G."/>
        </authorList>
    </citation>
    <scope>NUCLEOTIDE SEQUENCE</scope>
    <source>
        <strain evidence="3 4">cv. TO1000</strain>
    </source>
</reference>
<evidence type="ECO:0000259" key="2">
    <source>
        <dbReference type="Pfam" id="PF14111"/>
    </source>
</evidence>
<organism evidence="3 4">
    <name type="scientific">Brassica oleracea var. oleracea</name>
    <dbReference type="NCBI Taxonomy" id="109376"/>
    <lineage>
        <taxon>Eukaryota</taxon>
        <taxon>Viridiplantae</taxon>
        <taxon>Streptophyta</taxon>
        <taxon>Embryophyta</taxon>
        <taxon>Tracheophyta</taxon>
        <taxon>Spermatophyta</taxon>
        <taxon>Magnoliopsida</taxon>
        <taxon>eudicotyledons</taxon>
        <taxon>Gunneridae</taxon>
        <taxon>Pentapetalae</taxon>
        <taxon>rosids</taxon>
        <taxon>malvids</taxon>
        <taxon>Brassicales</taxon>
        <taxon>Brassicaceae</taxon>
        <taxon>Brassiceae</taxon>
        <taxon>Brassica</taxon>
    </lineage>
</organism>
<dbReference type="Gramene" id="Bo7g095050.1">
    <property type="protein sequence ID" value="Bo7g095050.1"/>
    <property type="gene ID" value="Bo7g095050"/>
</dbReference>
<proteinExistence type="predicted"/>
<dbReference type="eggNOG" id="KOG1075">
    <property type="taxonomic scope" value="Eukaryota"/>
</dbReference>
<dbReference type="HOGENOM" id="CLU_017983_0_1_1"/>
<dbReference type="OMA" id="HASNSKH"/>
<feature type="compositionally biased region" description="Basic and acidic residues" evidence="1">
    <location>
        <begin position="470"/>
        <end position="491"/>
    </location>
</feature>
<feature type="compositionally biased region" description="Basic residues" evidence="1">
    <location>
        <begin position="1"/>
        <end position="11"/>
    </location>
</feature>
<dbReference type="InterPro" id="IPR025558">
    <property type="entry name" value="DUF4283"/>
</dbReference>
<protein>
    <recommendedName>
        <fullName evidence="2">DUF4283 domain-containing protein</fullName>
    </recommendedName>
</protein>
<name>A0A0D3DCK4_BRAOL</name>
<feature type="compositionally biased region" description="Basic residues" evidence="1">
    <location>
        <begin position="455"/>
        <end position="464"/>
    </location>
</feature>
<dbReference type="InterPro" id="IPR040256">
    <property type="entry name" value="At4g02000-like"/>
</dbReference>
<dbReference type="Proteomes" id="UP000032141">
    <property type="component" value="Chromosome C7"/>
</dbReference>
<feature type="region of interest" description="Disordered" evidence="1">
    <location>
        <begin position="445"/>
        <end position="491"/>
    </location>
</feature>